<dbReference type="Proteomes" id="UP000320333">
    <property type="component" value="Unassembled WGS sequence"/>
</dbReference>
<comment type="caution">
    <text evidence="3">The sequence shown here is derived from an EMBL/GenBank/DDBJ whole genome shotgun (WGS) entry which is preliminary data.</text>
</comment>
<protein>
    <recommendedName>
        <fullName evidence="2">HPt domain-containing protein</fullName>
    </recommendedName>
</protein>
<sequence length="136" mass="15203">MSATEADVVVDRSVFDGLLDMDDDPVEREFSKDIAVQYCQQTKGTLVDIQLALRSNDIDSLGRLGHFQKGSSSALGLRKVQSTCEQIQNLGRRVDKDGNALLLSDAEILAHLSRLVAELFAVNREAENWLKEFYKM</sequence>
<reference evidence="3 4" key="1">
    <citation type="journal article" date="2019" name="Sci. Rep.">
        <title>Comparative genomics of chytrid fungi reveal insights into the obligate biotrophic and pathogenic lifestyle of Synchytrium endobioticum.</title>
        <authorList>
            <person name="van de Vossenberg B.T.L.H."/>
            <person name="Warris S."/>
            <person name="Nguyen H.D.T."/>
            <person name="van Gent-Pelzer M.P.E."/>
            <person name="Joly D.L."/>
            <person name="van de Geest H.C."/>
            <person name="Bonants P.J.M."/>
            <person name="Smith D.S."/>
            <person name="Levesque C.A."/>
            <person name="van der Lee T.A.J."/>
        </authorList>
    </citation>
    <scope>NUCLEOTIDE SEQUENCE [LARGE SCALE GENOMIC DNA]</scope>
    <source>
        <strain evidence="3 4">CBS 675.73</strain>
    </source>
</reference>
<name>A0A507FFY0_9FUNG</name>
<organism evidence="3 4">
    <name type="scientific">Chytriomyces confervae</name>
    <dbReference type="NCBI Taxonomy" id="246404"/>
    <lineage>
        <taxon>Eukaryota</taxon>
        <taxon>Fungi</taxon>
        <taxon>Fungi incertae sedis</taxon>
        <taxon>Chytridiomycota</taxon>
        <taxon>Chytridiomycota incertae sedis</taxon>
        <taxon>Chytridiomycetes</taxon>
        <taxon>Chytridiales</taxon>
        <taxon>Chytriomycetaceae</taxon>
        <taxon>Chytriomyces</taxon>
    </lineage>
</organism>
<evidence type="ECO:0000256" key="1">
    <source>
        <dbReference type="PROSITE-ProRule" id="PRU00110"/>
    </source>
</evidence>
<evidence type="ECO:0000259" key="2">
    <source>
        <dbReference type="PROSITE" id="PS50894"/>
    </source>
</evidence>
<feature type="domain" description="HPt" evidence="2">
    <location>
        <begin position="27"/>
        <end position="126"/>
    </location>
</feature>
<dbReference type="AlphaFoldDB" id="A0A507FFY0"/>
<dbReference type="SMART" id="SM00073">
    <property type="entry name" value="HPT"/>
    <property type="match status" value="1"/>
</dbReference>
<feature type="modified residue" description="Phosphohistidine" evidence="1">
    <location>
        <position position="66"/>
    </location>
</feature>
<dbReference type="GO" id="GO:0009927">
    <property type="term" value="F:histidine phosphotransfer kinase activity"/>
    <property type="evidence" value="ECO:0007669"/>
    <property type="project" value="InterPro"/>
</dbReference>
<evidence type="ECO:0000313" key="3">
    <source>
        <dbReference type="EMBL" id="TPX74655.1"/>
    </source>
</evidence>
<dbReference type="OrthoDB" id="1673781at2759"/>
<keyword evidence="1" id="KW-0597">Phosphoprotein</keyword>
<dbReference type="InterPro" id="IPR008207">
    <property type="entry name" value="Sig_transdc_His_kin_Hpt_dom"/>
</dbReference>
<dbReference type="PROSITE" id="PS50894">
    <property type="entry name" value="HPT"/>
    <property type="match status" value="1"/>
</dbReference>
<gene>
    <name evidence="3" type="ORF">CcCBS67573_g04087</name>
</gene>
<dbReference type="PANTHER" id="PTHR28242:SF52">
    <property type="entry name" value="PHOSPHORELAY INTERMEDIATE PROTEIN YPD1"/>
    <property type="match status" value="1"/>
</dbReference>
<dbReference type="STRING" id="246404.A0A507FFY0"/>
<dbReference type="InterPro" id="IPR045871">
    <property type="entry name" value="AHP1-5/YPD1"/>
</dbReference>
<dbReference type="GO" id="GO:0043424">
    <property type="term" value="F:protein histidine kinase binding"/>
    <property type="evidence" value="ECO:0007669"/>
    <property type="project" value="InterPro"/>
</dbReference>
<dbReference type="PANTHER" id="PTHR28242">
    <property type="entry name" value="PHOSPHORELAY INTERMEDIATE PROTEIN YPD1"/>
    <property type="match status" value="1"/>
</dbReference>
<dbReference type="GO" id="GO:0005634">
    <property type="term" value="C:nucleus"/>
    <property type="evidence" value="ECO:0007669"/>
    <property type="project" value="TreeGrafter"/>
</dbReference>
<proteinExistence type="predicted"/>
<dbReference type="Gene3D" id="1.20.120.160">
    <property type="entry name" value="HPT domain"/>
    <property type="match status" value="1"/>
</dbReference>
<dbReference type="GO" id="GO:0005737">
    <property type="term" value="C:cytoplasm"/>
    <property type="evidence" value="ECO:0007669"/>
    <property type="project" value="TreeGrafter"/>
</dbReference>
<dbReference type="InterPro" id="IPR036641">
    <property type="entry name" value="HPT_dom_sf"/>
</dbReference>
<dbReference type="GO" id="GO:0000160">
    <property type="term" value="P:phosphorelay signal transduction system"/>
    <property type="evidence" value="ECO:0007669"/>
    <property type="project" value="InterPro"/>
</dbReference>
<dbReference type="Pfam" id="PF01627">
    <property type="entry name" value="Hpt"/>
    <property type="match status" value="1"/>
</dbReference>
<evidence type="ECO:0000313" key="4">
    <source>
        <dbReference type="Proteomes" id="UP000320333"/>
    </source>
</evidence>
<dbReference type="EMBL" id="QEAP01000115">
    <property type="protein sequence ID" value="TPX74655.1"/>
    <property type="molecule type" value="Genomic_DNA"/>
</dbReference>
<accession>A0A507FFY0</accession>
<dbReference type="SUPFAM" id="SSF47226">
    <property type="entry name" value="Histidine-containing phosphotransfer domain, HPT domain"/>
    <property type="match status" value="1"/>
</dbReference>
<keyword evidence="4" id="KW-1185">Reference proteome</keyword>